<dbReference type="GeneID" id="14691122"/>
<evidence type="ECO:0000313" key="2">
    <source>
        <dbReference type="EMBL" id="GAB64369.1"/>
    </source>
</evidence>
<protein>
    <submittedName>
        <fullName evidence="2">Uncharacterized protein</fullName>
    </submittedName>
</protein>
<proteinExistence type="predicted"/>
<gene>
    <name evidence="2" type="ORF">PCYB_011020</name>
</gene>
<dbReference type="RefSeq" id="XP_004220656.1">
    <property type="nucleotide sequence ID" value="XM_004220608.1"/>
</dbReference>
<dbReference type="EMBL" id="DF157093">
    <property type="protein sequence ID" value="GAB64369.1"/>
    <property type="molecule type" value="Genomic_DNA"/>
</dbReference>
<feature type="compositionally biased region" description="Basic residues" evidence="1">
    <location>
        <begin position="74"/>
        <end position="92"/>
    </location>
</feature>
<evidence type="ECO:0000256" key="1">
    <source>
        <dbReference type="SAM" id="MobiDB-lite"/>
    </source>
</evidence>
<dbReference type="VEuPathDB" id="PlasmoDB:PCYB_011020"/>
<sequence>MLPIYENYTDRIILPHRIFLLLYNFRILKMLPLHSENSSISAHYAVQEEPSEEKFFNDVSNTSNINSLEQSWRQRQRQRKRQKKKASTVHSI</sequence>
<reference evidence="2 3" key="1">
    <citation type="journal article" date="2012" name="Nat. Genet.">
        <title>Plasmodium cynomolgi genome sequences provide insight into Plasmodium vivax and the monkey malaria clade.</title>
        <authorList>
            <person name="Tachibana S."/>
            <person name="Sullivan S.A."/>
            <person name="Kawai S."/>
            <person name="Nakamura S."/>
            <person name="Kim H.R."/>
            <person name="Goto N."/>
            <person name="Arisue N."/>
            <person name="Palacpac N.M.Q."/>
            <person name="Honma H."/>
            <person name="Yagi M."/>
            <person name="Tougan T."/>
            <person name="Katakai Y."/>
            <person name="Kaneko O."/>
            <person name="Mita T."/>
            <person name="Kita K."/>
            <person name="Yasutomi Y."/>
            <person name="Sutton P.L."/>
            <person name="Shakhbatyan R."/>
            <person name="Horii T."/>
            <person name="Yasunaga T."/>
            <person name="Barnwell J.W."/>
            <person name="Escalante A.A."/>
            <person name="Carlton J.M."/>
            <person name="Tanabe K."/>
        </authorList>
    </citation>
    <scope>NUCLEOTIDE SEQUENCE [LARGE SCALE GENOMIC DNA]</scope>
    <source>
        <strain evidence="2 3">B</strain>
    </source>
</reference>
<evidence type="ECO:0000313" key="3">
    <source>
        <dbReference type="Proteomes" id="UP000006319"/>
    </source>
</evidence>
<feature type="region of interest" description="Disordered" evidence="1">
    <location>
        <begin position="69"/>
        <end position="92"/>
    </location>
</feature>
<dbReference type="AlphaFoldDB" id="K6UP77"/>
<dbReference type="KEGG" id="pcy:PCYB_011020"/>
<dbReference type="Proteomes" id="UP000006319">
    <property type="component" value="Chromosome 1"/>
</dbReference>
<name>K6UP77_PLACD</name>
<organism evidence="2 3">
    <name type="scientific">Plasmodium cynomolgi (strain B)</name>
    <dbReference type="NCBI Taxonomy" id="1120755"/>
    <lineage>
        <taxon>Eukaryota</taxon>
        <taxon>Sar</taxon>
        <taxon>Alveolata</taxon>
        <taxon>Apicomplexa</taxon>
        <taxon>Aconoidasida</taxon>
        <taxon>Haemosporida</taxon>
        <taxon>Plasmodiidae</taxon>
        <taxon>Plasmodium</taxon>
        <taxon>Plasmodium (Plasmodium)</taxon>
    </lineage>
</organism>
<accession>K6UP77</accession>
<keyword evidence="3" id="KW-1185">Reference proteome</keyword>